<dbReference type="PROSITE" id="PS00786">
    <property type="entry name" value="5_NUCLEOTIDASE_2"/>
    <property type="match status" value="1"/>
</dbReference>
<dbReference type="Pfam" id="PF02872">
    <property type="entry name" value="5_nucleotid_C"/>
    <property type="match status" value="1"/>
</dbReference>
<dbReference type="PANTHER" id="PTHR11575">
    <property type="entry name" value="5'-NUCLEOTIDASE-RELATED"/>
    <property type="match status" value="1"/>
</dbReference>
<dbReference type="InterPro" id="IPR008334">
    <property type="entry name" value="5'-Nucleotdase_C"/>
</dbReference>
<evidence type="ECO:0000313" key="6">
    <source>
        <dbReference type="Proteomes" id="UP000294802"/>
    </source>
</evidence>
<protein>
    <recommendedName>
        <fullName evidence="7">Bifunctional metallophosphatase/5'-nucleotidase</fullName>
    </recommendedName>
</protein>
<dbReference type="GO" id="GO:0009166">
    <property type="term" value="P:nucleotide catabolic process"/>
    <property type="evidence" value="ECO:0007669"/>
    <property type="project" value="InterPro"/>
</dbReference>
<dbReference type="Gene3D" id="3.90.780.10">
    <property type="entry name" value="5'-Nucleotidase, C-terminal domain"/>
    <property type="match status" value="1"/>
</dbReference>
<dbReference type="Proteomes" id="UP000294802">
    <property type="component" value="Unassembled WGS sequence"/>
</dbReference>
<dbReference type="GO" id="GO:0000166">
    <property type="term" value="F:nucleotide binding"/>
    <property type="evidence" value="ECO:0007669"/>
    <property type="project" value="UniProtKB-KW"/>
</dbReference>
<dbReference type="Gene3D" id="3.60.21.10">
    <property type="match status" value="1"/>
</dbReference>
<keyword evidence="2" id="KW-0547">Nucleotide-binding</keyword>
<feature type="domain" description="5'-Nucleotidase C-terminal" evidence="4">
    <location>
        <begin position="384"/>
        <end position="504"/>
    </location>
</feature>
<evidence type="ECO:0000256" key="2">
    <source>
        <dbReference type="RuleBase" id="RU362119"/>
    </source>
</evidence>
<evidence type="ECO:0000259" key="3">
    <source>
        <dbReference type="Pfam" id="PF00149"/>
    </source>
</evidence>
<reference evidence="5 6" key="1">
    <citation type="submission" date="2019-01" db="EMBL/GenBank/DDBJ databases">
        <title>Draft genome sequences of the type strains of six Macrococcus species.</title>
        <authorList>
            <person name="Mazhar S."/>
            <person name="Altermann E."/>
            <person name="Hill C."/>
            <person name="Mcauliffe O."/>
        </authorList>
    </citation>
    <scope>NUCLEOTIDE SEQUENCE [LARGE SCALE GENOMIC DNA]</scope>
    <source>
        <strain evidence="5 6">CCM4815</strain>
    </source>
</reference>
<dbReference type="InterPro" id="IPR036907">
    <property type="entry name" value="5'-Nucleotdase_C_sf"/>
</dbReference>
<evidence type="ECO:0000256" key="1">
    <source>
        <dbReference type="ARBA" id="ARBA00022729"/>
    </source>
</evidence>
<sequence>MKDYQLMILGTTDVHAHISLYDYFLETAQETNGLILAGSKIREIQEKNAEENIATVVLDNGDILQGSLIADYAADKRPEMHPMIQMMNAIGYDAMTLGNHEFNYGLDYLRTTMSKANFPVVNCNVKTMDGNYLFQPYTIIEKTFDDGATVKVGVTGVVPEQIMMWDDKWLRDNVQVEDMYTAAKACAAELRSLCDVVICLCHTGFDPSASNEPGLENQVHLLASISDIDAIIFGHTHQLFPSEDVTADYGRIHHTYAVQPASFASHLGKIELNLKRTAAGFEIKSGHSEVIELKDKTTIDDTLVELNEETHQAIFSYINKKIGETPRFIDSFFSQLAPSMAVELVARSGKHAYIKKYGETKQLISTSAPLKAGRDGANDYVMVPRGDVTIKDAISIYRFPNKLTAVEVNGRILKEWLEWSASAFNCYDDEYLLKDNQSIAPGFPSYNMDIFYELDYLIDLNEEARYNHAGIQVSDSERIKELSFEGRTVDDNDVFTVLTNDYRVNFTPFLKDFPAVVEDTDVRETVIDYIKEEGTDFSPIWPFRFTEEGVYRMKTSAHAQHVINHYPAKIISELADNFIAVEVNTKERI</sequence>
<accession>A0A4R6BUY0</accession>
<dbReference type="PRINTS" id="PR01607">
    <property type="entry name" value="APYRASEFAMLY"/>
</dbReference>
<keyword evidence="2" id="KW-0378">Hydrolase</keyword>
<dbReference type="PANTHER" id="PTHR11575:SF6">
    <property type="entry name" value="2',3'-CYCLIC-NUCLEOTIDE 2'-PHOSPHODIESTERASE_3'-NUCLEOTIDASE"/>
    <property type="match status" value="1"/>
</dbReference>
<comment type="caution">
    <text evidence="5">The sequence shown here is derived from an EMBL/GenBank/DDBJ whole genome shotgun (WGS) entry which is preliminary data.</text>
</comment>
<dbReference type="InterPro" id="IPR004843">
    <property type="entry name" value="Calcineurin-like_PHP"/>
</dbReference>
<gene>
    <name evidence="5" type="ORF">ERX29_04385</name>
</gene>
<dbReference type="SUPFAM" id="SSF55816">
    <property type="entry name" value="5'-nucleotidase (syn. UDP-sugar hydrolase), C-terminal domain"/>
    <property type="match status" value="1"/>
</dbReference>
<dbReference type="InterPro" id="IPR029052">
    <property type="entry name" value="Metallo-depent_PP-like"/>
</dbReference>
<dbReference type="AlphaFoldDB" id="A0A4R6BUY0"/>
<dbReference type="RefSeq" id="WP_133443483.1">
    <property type="nucleotide sequence ID" value="NZ_SCWB01000006.1"/>
</dbReference>
<dbReference type="OrthoDB" id="9775118at2"/>
<dbReference type="GO" id="GO:0046872">
    <property type="term" value="F:metal ion binding"/>
    <property type="evidence" value="ECO:0007669"/>
    <property type="project" value="InterPro"/>
</dbReference>
<keyword evidence="6" id="KW-1185">Reference proteome</keyword>
<dbReference type="InterPro" id="IPR006146">
    <property type="entry name" value="5'-Nucleotdase_CS"/>
</dbReference>
<dbReference type="EMBL" id="SCWB01000006">
    <property type="protein sequence ID" value="TDM12061.1"/>
    <property type="molecule type" value="Genomic_DNA"/>
</dbReference>
<dbReference type="SUPFAM" id="SSF56300">
    <property type="entry name" value="Metallo-dependent phosphatases"/>
    <property type="match status" value="1"/>
</dbReference>
<dbReference type="Pfam" id="PF00149">
    <property type="entry name" value="Metallophos"/>
    <property type="match status" value="1"/>
</dbReference>
<comment type="similarity">
    <text evidence="2">Belongs to the 5'-nucleotidase family.</text>
</comment>
<evidence type="ECO:0000259" key="4">
    <source>
        <dbReference type="Pfam" id="PF02872"/>
    </source>
</evidence>
<evidence type="ECO:0008006" key="7">
    <source>
        <dbReference type="Google" id="ProtNLM"/>
    </source>
</evidence>
<feature type="domain" description="Calcineurin-like phosphoesterase" evidence="3">
    <location>
        <begin position="8"/>
        <end position="238"/>
    </location>
</feature>
<organism evidence="5 6">
    <name type="scientific">Macrococcus lamae</name>
    <dbReference type="NCBI Taxonomy" id="198484"/>
    <lineage>
        <taxon>Bacteria</taxon>
        <taxon>Bacillati</taxon>
        <taxon>Bacillota</taxon>
        <taxon>Bacilli</taxon>
        <taxon>Bacillales</taxon>
        <taxon>Staphylococcaceae</taxon>
        <taxon>Macrococcus</taxon>
    </lineage>
</organism>
<dbReference type="GO" id="GO:0016788">
    <property type="term" value="F:hydrolase activity, acting on ester bonds"/>
    <property type="evidence" value="ECO:0007669"/>
    <property type="project" value="InterPro"/>
</dbReference>
<proteinExistence type="inferred from homology"/>
<name>A0A4R6BUY0_9STAP</name>
<dbReference type="GO" id="GO:0030288">
    <property type="term" value="C:outer membrane-bounded periplasmic space"/>
    <property type="evidence" value="ECO:0007669"/>
    <property type="project" value="TreeGrafter"/>
</dbReference>
<evidence type="ECO:0000313" key="5">
    <source>
        <dbReference type="EMBL" id="TDM12061.1"/>
    </source>
</evidence>
<dbReference type="InterPro" id="IPR006179">
    <property type="entry name" value="5_nucleotidase/apyrase"/>
</dbReference>
<keyword evidence="1" id="KW-0732">Signal</keyword>